<proteinExistence type="predicted"/>
<keyword evidence="4" id="KW-1185">Reference proteome</keyword>
<keyword evidence="2" id="KW-0732">Signal</keyword>
<name>A0A4R5U949_9GAMM</name>
<dbReference type="EMBL" id="SMTG01000004">
    <property type="protein sequence ID" value="TDK31015.1"/>
    <property type="molecule type" value="Genomic_DNA"/>
</dbReference>
<sequence>MKKSLAVALLAVLAAAGVGYLAGQSQVPMSSPAAPDGAADPERAQDATPATVGADTTAGVVVSARPLPPVGTPLAQIDAELRSRAAAGEAGAACRLASEHERCEMQRVHLRALTLQSDQLTTNIEAFRGPAEARERIVRSRERLAAPIRDTREAVALCDAVPALGPAGRARYWRQAALAGHVPAMRHYAIGNAFRWHDLLEAIPALQTYRQEAEELARRAATEGDAASAYALAMAYADSDGGHWRPFLAQVVTPDLTRALAWFSVLERHPEVTRLPADHPTARSVAHHLATLRAAATPVEIARATRLSQAVVTPSASTLPDTTTLRPDGGAGDIGPKDCDEAPSRSARTAS</sequence>
<comment type="caution">
    <text evidence="3">The sequence shown here is derived from an EMBL/GenBank/DDBJ whole genome shotgun (WGS) entry which is preliminary data.</text>
</comment>
<feature type="compositionally biased region" description="Low complexity" evidence="1">
    <location>
        <begin position="25"/>
        <end position="38"/>
    </location>
</feature>
<feature type="compositionally biased region" description="Polar residues" evidence="1">
    <location>
        <begin position="311"/>
        <end position="325"/>
    </location>
</feature>
<protein>
    <submittedName>
        <fullName evidence="3">Uncharacterized protein</fullName>
    </submittedName>
</protein>
<dbReference type="AlphaFoldDB" id="A0A4R5U949"/>
<dbReference type="OrthoDB" id="5975446at2"/>
<reference evidence="3 4" key="1">
    <citation type="submission" date="2019-03" db="EMBL/GenBank/DDBJ databases">
        <title>Luteimonas zhaokaii sp.nov., isolated from the rectal contents of Plateau pika in Yushu, Qinghai Province, China.</title>
        <authorList>
            <person name="Zhang G."/>
        </authorList>
    </citation>
    <scope>NUCLEOTIDE SEQUENCE [LARGE SCALE GENOMIC DNA]</scope>
    <source>
        <strain evidence="3 4">THG-MD21</strain>
    </source>
</reference>
<dbReference type="Proteomes" id="UP000295543">
    <property type="component" value="Unassembled WGS sequence"/>
</dbReference>
<feature type="chain" id="PRO_5020663717" evidence="2">
    <location>
        <begin position="22"/>
        <end position="351"/>
    </location>
</feature>
<accession>A0A4R5U949</accession>
<dbReference type="RefSeq" id="WP_133394068.1">
    <property type="nucleotide sequence ID" value="NZ_SMTG01000004.1"/>
</dbReference>
<feature type="signal peptide" evidence="2">
    <location>
        <begin position="1"/>
        <end position="21"/>
    </location>
</feature>
<feature type="region of interest" description="Disordered" evidence="1">
    <location>
        <begin position="311"/>
        <end position="351"/>
    </location>
</feature>
<evidence type="ECO:0000313" key="4">
    <source>
        <dbReference type="Proteomes" id="UP000295543"/>
    </source>
</evidence>
<feature type="region of interest" description="Disordered" evidence="1">
    <location>
        <begin position="25"/>
        <end position="52"/>
    </location>
</feature>
<evidence type="ECO:0000256" key="1">
    <source>
        <dbReference type="SAM" id="MobiDB-lite"/>
    </source>
</evidence>
<gene>
    <name evidence="3" type="ORF">E2F49_11835</name>
</gene>
<dbReference type="Gene3D" id="1.25.40.10">
    <property type="entry name" value="Tetratricopeptide repeat domain"/>
    <property type="match status" value="1"/>
</dbReference>
<organism evidence="3 4">
    <name type="scientific">Luteimonas terrae</name>
    <dbReference type="NCBI Taxonomy" id="1530191"/>
    <lineage>
        <taxon>Bacteria</taxon>
        <taxon>Pseudomonadati</taxon>
        <taxon>Pseudomonadota</taxon>
        <taxon>Gammaproteobacteria</taxon>
        <taxon>Lysobacterales</taxon>
        <taxon>Lysobacteraceae</taxon>
        <taxon>Luteimonas</taxon>
    </lineage>
</organism>
<evidence type="ECO:0000256" key="2">
    <source>
        <dbReference type="SAM" id="SignalP"/>
    </source>
</evidence>
<evidence type="ECO:0000313" key="3">
    <source>
        <dbReference type="EMBL" id="TDK31015.1"/>
    </source>
</evidence>
<dbReference type="InterPro" id="IPR011990">
    <property type="entry name" value="TPR-like_helical_dom_sf"/>
</dbReference>